<keyword evidence="2" id="KW-1185">Reference proteome</keyword>
<evidence type="ECO:0000313" key="2">
    <source>
        <dbReference type="Proteomes" id="UP000268162"/>
    </source>
</evidence>
<organism evidence="1 2">
    <name type="scientific">Dimargaris cristalligena</name>
    <dbReference type="NCBI Taxonomy" id="215637"/>
    <lineage>
        <taxon>Eukaryota</taxon>
        <taxon>Fungi</taxon>
        <taxon>Fungi incertae sedis</taxon>
        <taxon>Zoopagomycota</taxon>
        <taxon>Kickxellomycotina</taxon>
        <taxon>Dimargaritomycetes</taxon>
        <taxon>Dimargaritales</taxon>
        <taxon>Dimargaritaceae</taxon>
        <taxon>Dimargaris</taxon>
    </lineage>
</organism>
<dbReference type="AlphaFoldDB" id="A0A4P9ZNP7"/>
<name>A0A4P9ZNP7_9FUNG</name>
<protein>
    <submittedName>
        <fullName evidence="1">Uncharacterized protein</fullName>
    </submittedName>
</protein>
<gene>
    <name evidence="1" type="ORF">BJ085DRAFT_28086</name>
</gene>
<dbReference type="EMBL" id="ML003326">
    <property type="protein sequence ID" value="RKP34172.1"/>
    <property type="molecule type" value="Genomic_DNA"/>
</dbReference>
<proteinExistence type="predicted"/>
<accession>A0A4P9ZNP7</accession>
<reference evidence="2" key="1">
    <citation type="journal article" date="2018" name="Nat. Microbiol.">
        <title>Leveraging single-cell genomics to expand the fungal tree of life.</title>
        <authorList>
            <person name="Ahrendt S.R."/>
            <person name="Quandt C.A."/>
            <person name="Ciobanu D."/>
            <person name="Clum A."/>
            <person name="Salamov A."/>
            <person name="Andreopoulos B."/>
            <person name="Cheng J.F."/>
            <person name="Woyke T."/>
            <person name="Pelin A."/>
            <person name="Henrissat B."/>
            <person name="Reynolds N.K."/>
            <person name="Benny G.L."/>
            <person name="Smith M.E."/>
            <person name="James T.Y."/>
            <person name="Grigoriev I.V."/>
        </authorList>
    </citation>
    <scope>NUCLEOTIDE SEQUENCE [LARGE SCALE GENOMIC DNA]</scope>
    <source>
        <strain evidence="2">RSA 468</strain>
    </source>
</reference>
<sequence length="314" mass="36227">MPDFCLCRLANRVEVFLLGDLVDVYLYVNGLWAHTPYHETLVNLHRCLIALVDHLGLPSWLVYRDLQCDQSLTILAKLFDITHRFPQKTMPFTIPLVEKMVAMGWLQSGFAYFRWLSEDPRGKDLVNEEQNGSYTANLTTQDEARMLYILLINHWLFTIVQFPRAWSPNDPKYHTPAHGHNVPNTHTISFDRRISVIRMFRSPTSPFGLKPNLEFKPATHQNLMRLMASIIQDLRDSPTASQTVLQDISNHAELISSWLWPMAQQFLLYRPSVKLLARGQSANLYHHCLSTIVVSSDGRRLFLPPVKQILGAMY</sequence>
<dbReference type="Proteomes" id="UP000268162">
    <property type="component" value="Unassembled WGS sequence"/>
</dbReference>
<evidence type="ECO:0000313" key="1">
    <source>
        <dbReference type="EMBL" id="RKP34172.1"/>
    </source>
</evidence>